<proteinExistence type="predicted"/>
<sequence>GGGGGVEGGQRLRSLRSSLSSTSATASASNPRSVSFRGLPSPRALLERVRSLNDGRLVDKFDEFDRRVSRVLIHPDARRESELTSHASFRVDLAARQHGGLGAVGSAIGSHERPQTLSPLLSPSPSRAVITSLLPATTSDAAGVAAISIGPQHQQVQVNDGSGRSGGGG</sequence>
<feature type="region of interest" description="Disordered" evidence="1">
    <location>
        <begin position="1"/>
        <end position="40"/>
    </location>
</feature>
<protein>
    <submittedName>
        <fullName evidence="2">Uncharacterized protein</fullName>
    </submittedName>
</protein>
<comment type="caution">
    <text evidence="2">The sequence shown here is derived from an EMBL/GenBank/DDBJ whole genome shotgun (WGS) entry which is preliminary data.</text>
</comment>
<feature type="non-terminal residue" evidence="2">
    <location>
        <position position="1"/>
    </location>
</feature>
<keyword evidence="3" id="KW-1185">Reference proteome</keyword>
<dbReference type="Proteomes" id="UP000747399">
    <property type="component" value="Unassembled WGS sequence"/>
</dbReference>
<gene>
    <name evidence="2" type="ORF">Vafri_16684</name>
</gene>
<evidence type="ECO:0000313" key="3">
    <source>
        <dbReference type="Proteomes" id="UP000747399"/>
    </source>
</evidence>
<evidence type="ECO:0000256" key="1">
    <source>
        <dbReference type="SAM" id="MobiDB-lite"/>
    </source>
</evidence>
<organism evidence="2 3">
    <name type="scientific">Volvox africanus</name>
    <dbReference type="NCBI Taxonomy" id="51714"/>
    <lineage>
        <taxon>Eukaryota</taxon>
        <taxon>Viridiplantae</taxon>
        <taxon>Chlorophyta</taxon>
        <taxon>core chlorophytes</taxon>
        <taxon>Chlorophyceae</taxon>
        <taxon>CS clade</taxon>
        <taxon>Chlamydomonadales</taxon>
        <taxon>Volvocaceae</taxon>
        <taxon>Volvox</taxon>
    </lineage>
</organism>
<reference evidence="2" key="1">
    <citation type="journal article" date="2021" name="Proc. Natl. Acad. Sci. U.S.A.">
        <title>Three genomes in the algal genus Volvox reveal the fate of a haploid sex-determining region after a transition to homothallism.</title>
        <authorList>
            <person name="Yamamoto K."/>
            <person name="Hamaji T."/>
            <person name="Kawai-Toyooka H."/>
            <person name="Matsuzaki R."/>
            <person name="Takahashi F."/>
            <person name="Nishimura Y."/>
            <person name="Kawachi M."/>
            <person name="Noguchi H."/>
            <person name="Minakuchi Y."/>
            <person name="Umen J.G."/>
            <person name="Toyoda A."/>
            <person name="Nozaki H."/>
        </authorList>
    </citation>
    <scope>NUCLEOTIDE SEQUENCE</scope>
    <source>
        <strain evidence="2">NIES-3780</strain>
    </source>
</reference>
<feature type="compositionally biased region" description="Low complexity" evidence="1">
    <location>
        <begin position="9"/>
        <end position="29"/>
    </location>
</feature>
<feature type="non-terminal residue" evidence="2">
    <location>
        <position position="169"/>
    </location>
</feature>
<evidence type="ECO:0000313" key="2">
    <source>
        <dbReference type="EMBL" id="GIL62459.1"/>
    </source>
</evidence>
<accession>A0A8J4BKF4</accession>
<name>A0A8J4BKF4_9CHLO</name>
<dbReference type="AlphaFoldDB" id="A0A8J4BKF4"/>
<dbReference type="EMBL" id="BNCO01000051">
    <property type="protein sequence ID" value="GIL62459.1"/>
    <property type="molecule type" value="Genomic_DNA"/>
</dbReference>